<feature type="transmembrane region" description="Helical" evidence="2">
    <location>
        <begin position="82"/>
        <end position="104"/>
    </location>
</feature>
<dbReference type="AlphaFoldDB" id="A0AAE9Y951"/>
<name>A0AAE9Y951_9ACTN</name>
<feature type="compositionally biased region" description="Low complexity" evidence="1">
    <location>
        <begin position="292"/>
        <end position="302"/>
    </location>
</feature>
<sequence>MTGPPATGRGGDLPALPDGWTVVRTWGPLSFTTHALLRRPDGTEVEWSSRRHRKGLGLRRPDGHRLRAVEGRWGGRPQASSWWMGGLFAFGSVCFALGSVPLFFDHVDGSVVAATFFVGSLAFTAAAAVQYHEAARAPEGVLPDSARPGLRHLVRWKPHRLDWWASAVQLVGTVLFNVSTFAATRADLDAEQVRRLVWAPDVYGSVCFLVASGMAWSEVNRGVRPRPDGSVGWRIGLVNLVGSIAFGVSAVAARIVTTTGEPANITLVNLGTFVGAVGFLVGAVLLPVESAADGDAAPSSSPRTGDDALRRRS</sequence>
<dbReference type="EMBL" id="CP116942">
    <property type="protein sequence ID" value="WCO66798.1"/>
    <property type="molecule type" value="Genomic_DNA"/>
</dbReference>
<feature type="compositionally biased region" description="Basic and acidic residues" evidence="1">
    <location>
        <begin position="304"/>
        <end position="313"/>
    </location>
</feature>
<dbReference type="Proteomes" id="UP001216390">
    <property type="component" value="Chromosome"/>
</dbReference>
<keyword evidence="2" id="KW-0812">Transmembrane</keyword>
<keyword evidence="4" id="KW-1185">Reference proteome</keyword>
<feature type="region of interest" description="Disordered" evidence="1">
    <location>
        <begin position="292"/>
        <end position="313"/>
    </location>
</feature>
<evidence type="ECO:0000256" key="2">
    <source>
        <dbReference type="SAM" id="Phobius"/>
    </source>
</evidence>
<evidence type="ECO:0000313" key="3">
    <source>
        <dbReference type="EMBL" id="WCO66798.1"/>
    </source>
</evidence>
<protein>
    <recommendedName>
        <fullName evidence="5">YrhK domain-containing protein</fullName>
    </recommendedName>
</protein>
<evidence type="ECO:0000256" key="1">
    <source>
        <dbReference type="SAM" id="MobiDB-lite"/>
    </source>
</evidence>
<feature type="transmembrane region" description="Helical" evidence="2">
    <location>
        <begin position="265"/>
        <end position="286"/>
    </location>
</feature>
<evidence type="ECO:0000313" key="4">
    <source>
        <dbReference type="Proteomes" id="UP001216390"/>
    </source>
</evidence>
<accession>A0AAE9Y951</accession>
<feature type="transmembrane region" description="Helical" evidence="2">
    <location>
        <begin position="202"/>
        <end position="219"/>
    </location>
</feature>
<proteinExistence type="predicted"/>
<keyword evidence="2" id="KW-0472">Membrane</keyword>
<dbReference type="RefSeq" id="WP_272736320.1">
    <property type="nucleotide sequence ID" value="NZ_CP116942.1"/>
</dbReference>
<feature type="transmembrane region" description="Helical" evidence="2">
    <location>
        <begin position="110"/>
        <end position="129"/>
    </location>
</feature>
<feature type="transmembrane region" description="Helical" evidence="2">
    <location>
        <begin position="161"/>
        <end position="182"/>
    </location>
</feature>
<evidence type="ECO:0008006" key="5">
    <source>
        <dbReference type="Google" id="ProtNLM"/>
    </source>
</evidence>
<reference evidence="3" key="1">
    <citation type="submission" date="2023-01" db="EMBL/GenBank/DDBJ databases">
        <title>The diversity of Class Acidimicrobiia in South China Sea sediment environments and the proposal of Iamia marina sp. nov., a novel species of the genus Iamia.</title>
        <authorList>
            <person name="He Y."/>
            <person name="Tian X."/>
        </authorList>
    </citation>
    <scope>NUCLEOTIDE SEQUENCE</scope>
    <source>
        <strain evidence="3">DSM 19957</strain>
    </source>
</reference>
<feature type="transmembrane region" description="Helical" evidence="2">
    <location>
        <begin position="231"/>
        <end position="253"/>
    </location>
</feature>
<dbReference type="KEGG" id="ima:PO878_20100"/>
<organism evidence="3 4">
    <name type="scientific">Iamia majanohamensis</name>
    <dbReference type="NCBI Taxonomy" id="467976"/>
    <lineage>
        <taxon>Bacteria</taxon>
        <taxon>Bacillati</taxon>
        <taxon>Actinomycetota</taxon>
        <taxon>Acidimicrobiia</taxon>
        <taxon>Acidimicrobiales</taxon>
        <taxon>Iamiaceae</taxon>
        <taxon>Iamia</taxon>
    </lineage>
</organism>
<keyword evidence="2" id="KW-1133">Transmembrane helix</keyword>
<gene>
    <name evidence="3" type="ORF">PO878_20100</name>
</gene>